<keyword evidence="1" id="KW-0812">Transmembrane</keyword>
<feature type="transmembrane region" description="Helical" evidence="1">
    <location>
        <begin position="36"/>
        <end position="55"/>
    </location>
</feature>
<dbReference type="GeneID" id="92383090"/>
<name>A0A1G4I371_TRYEQ</name>
<sequence length="132" mass="14618">MLWGAVTLLFPAVVMSLLFITAGVPDIRRCCIHSCVAAALVPLAVLVAIGISIALDQCILYLHEAARSAIPQPPPLRHALLQLKPDSLMTLSFLDVQIVAIFLFVSYGLQILLYHLVDIVRYLKISRRRLVM</sequence>
<dbReference type="EMBL" id="CZPT02000501">
    <property type="protein sequence ID" value="SCU66138.1"/>
    <property type="molecule type" value="Genomic_DNA"/>
</dbReference>
<accession>A0A1G4I371</accession>
<protein>
    <submittedName>
        <fullName evidence="2">Uncharacterized protein</fullName>
    </submittedName>
</protein>
<keyword evidence="1" id="KW-1133">Transmembrane helix</keyword>
<feature type="transmembrane region" description="Helical" evidence="1">
    <location>
        <begin position="6"/>
        <end position="24"/>
    </location>
</feature>
<proteinExistence type="predicted"/>
<feature type="transmembrane region" description="Helical" evidence="1">
    <location>
        <begin position="98"/>
        <end position="123"/>
    </location>
</feature>
<organism evidence="2 3">
    <name type="scientific">Trypanosoma equiperdum</name>
    <dbReference type="NCBI Taxonomy" id="5694"/>
    <lineage>
        <taxon>Eukaryota</taxon>
        <taxon>Discoba</taxon>
        <taxon>Euglenozoa</taxon>
        <taxon>Kinetoplastea</taxon>
        <taxon>Metakinetoplastina</taxon>
        <taxon>Trypanosomatida</taxon>
        <taxon>Trypanosomatidae</taxon>
        <taxon>Trypanosoma</taxon>
    </lineage>
</organism>
<evidence type="ECO:0000313" key="3">
    <source>
        <dbReference type="Proteomes" id="UP000195570"/>
    </source>
</evidence>
<reference evidence="2" key="1">
    <citation type="submission" date="2016-09" db="EMBL/GenBank/DDBJ databases">
        <authorList>
            <person name="Hebert L."/>
            <person name="Moumen B."/>
        </authorList>
    </citation>
    <scope>NUCLEOTIDE SEQUENCE [LARGE SCALE GENOMIC DNA]</scope>
    <source>
        <strain evidence="2">OVI</strain>
    </source>
</reference>
<dbReference type="Proteomes" id="UP000195570">
    <property type="component" value="Unassembled WGS sequence"/>
</dbReference>
<evidence type="ECO:0000313" key="2">
    <source>
        <dbReference type="EMBL" id="SCU66138.1"/>
    </source>
</evidence>
<gene>
    <name evidence="2" type="ORF">TEOVI_000915600</name>
</gene>
<dbReference type="RefSeq" id="XP_067077624.1">
    <property type="nucleotide sequence ID" value="XM_067221523.1"/>
</dbReference>
<comment type="caution">
    <text evidence="2">The sequence shown here is derived from an EMBL/GenBank/DDBJ whole genome shotgun (WGS) entry which is preliminary data.</text>
</comment>
<keyword evidence="3" id="KW-1185">Reference proteome</keyword>
<dbReference type="AlphaFoldDB" id="A0A1G4I371"/>
<keyword evidence="1" id="KW-0472">Membrane</keyword>
<evidence type="ECO:0000256" key="1">
    <source>
        <dbReference type="SAM" id="Phobius"/>
    </source>
</evidence>
<dbReference type="VEuPathDB" id="TriTrypDB:TEOVI_000915600"/>